<evidence type="ECO:0000313" key="2">
    <source>
        <dbReference type="Proteomes" id="UP001151760"/>
    </source>
</evidence>
<dbReference type="Proteomes" id="UP001151760">
    <property type="component" value="Unassembled WGS sequence"/>
</dbReference>
<reference evidence="1" key="1">
    <citation type="journal article" date="2022" name="Int. J. Mol. Sci.">
        <title>Draft Genome of Tanacetum Coccineum: Genomic Comparison of Closely Related Tanacetum-Family Plants.</title>
        <authorList>
            <person name="Yamashiro T."/>
            <person name="Shiraishi A."/>
            <person name="Nakayama K."/>
            <person name="Satake H."/>
        </authorList>
    </citation>
    <scope>NUCLEOTIDE SEQUENCE</scope>
</reference>
<organism evidence="1 2">
    <name type="scientific">Tanacetum coccineum</name>
    <dbReference type="NCBI Taxonomy" id="301880"/>
    <lineage>
        <taxon>Eukaryota</taxon>
        <taxon>Viridiplantae</taxon>
        <taxon>Streptophyta</taxon>
        <taxon>Embryophyta</taxon>
        <taxon>Tracheophyta</taxon>
        <taxon>Spermatophyta</taxon>
        <taxon>Magnoliopsida</taxon>
        <taxon>eudicotyledons</taxon>
        <taxon>Gunneridae</taxon>
        <taxon>Pentapetalae</taxon>
        <taxon>asterids</taxon>
        <taxon>campanulids</taxon>
        <taxon>Asterales</taxon>
        <taxon>Asteraceae</taxon>
        <taxon>Asteroideae</taxon>
        <taxon>Anthemideae</taxon>
        <taxon>Anthemidinae</taxon>
        <taxon>Tanacetum</taxon>
    </lineage>
</organism>
<gene>
    <name evidence="1" type="ORF">Tco_0656662</name>
</gene>
<keyword evidence="2" id="KW-1185">Reference proteome</keyword>
<dbReference type="EMBL" id="BQNB010009322">
    <property type="protein sequence ID" value="GJS61878.1"/>
    <property type="molecule type" value="Genomic_DNA"/>
</dbReference>
<protein>
    <submittedName>
        <fullName evidence="1">Uncharacterized protein</fullName>
    </submittedName>
</protein>
<proteinExistence type="predicted"/>
<evidence type="ECO:0000313" key="1">
    <source>
        <dbReference type="EMBL" id="GJS61878.1"/>
    </source>
</evidence>
<sequence length="74" mass="8694">MSTSDSSFAISMDDEELMCLHQVKKLQPPDDASETTQQNDIWRLFTKDIMYLKRQCVHALEELDEMKKKQQPFA</sequence>
<comment type="caution">
    <text evidence="1">The sequence shown here is derived from an EMBL/GenBank/DDBJ whole genome shotgun (WGS) entry which is preliminary data.</text>
</comment>
<name>A0ABQ4XA44_9ASTR</name>
<accession>A0ABQ4XA44</accession>
<reference evidence="1" key="2">
    <citation type="submission" date="2022-01" db="EMBL/GenBank/DDBJ databases">
        <authorList>
            <person name="Yamashiro T."/>
            <person name="Shiraishi A."/>
            <person name="Satake H."/>
            <person name="Nakayama K."/>
        </authorList>
    </citation>
    <scope>NUCLEOTIDE SEQUENCE</scope>
</reference>